<dbReference type="SUPFAM" id="SSF46785">
    <property type="entry name" value="Winged helix' DNA-binding domain"/>
    <property type="match status" value="1"/>
</dbReference>
<feature type="domain" description="HTH arsR-type" evidence="1">
    <location>
        <begin position="3"/>
        <end position="96"/>
    </location>
</feature>
<dbReference type="CDD" id="cd00090">
    <property type="entry name" value="HTH_ARSR"/>
    <property type="match status" value="1"/>
</dbReference>
<gene>
    <name evidence="2" type="ORF">MUN76_07245</name>
</gene>
<dbReference type="InterPro" id="IPR036390">
    <property type="entry name" value="WH_DNA-bd_sf"/>
</dbReference>
<reference evidence="2 3" key="1">
    <citation type="submission" date="2022-04" db="EMBL/GenBank/DDBJ databases">
        <title>Leucobacter sp. isolated from rhizosphere of onion.</title>
        <authorList>
            <person name="Won M."/>
            <person name="Lee C.-M."/>
            <person name="Woen H.-Y."/>
            <person name="Kwon S.-W."/>
        </authorList>
    </citation>
    <scope>NUCLEOTIDE SEQUENCE [LARGE SCALE GENOMIC DNA]</scope>
    <source>
        <strain evidence="2 3">H25R-14</strain>
    </source>
</reference>
<name>A0ABY4FZK1_9MICO</name>
<dbReference type="PANTHER" id="PTHR38600">
    <property type="entry name" value="TRANSCRIPTIONAL REGULATORY PROTEIN"/>
    <property type="match status" value="1"/>
</dbReference>
<keyword evidence="3" id="KW-1185">Reference proteome</keyword>
<protein>
    <submittedName>
        <fullName evidence="2">Helix-turn-helix domain-containing protein</fullName>
    </submittedName>
</protein>
<dbReference type="InterPro" id="IPR011991">
    <property type="entry name" value="ArsR-like_HTH"/>
</dbReference>
<evidence type="ECO:0000313" key="3">
    <source>
        <dbReference type="Proteomes" id="UP000831775"/>
    </source>
</evidence>
<dbReference type="PROSITE" id="PS50987">
    <property type="entry name" value="HTH_ARSR_2"/>
    <property type="match status" value="1"/>
</dbReference>
<sequence length="116" mass="13273">MVAQQELDEQANRIFRALADTTRRDIVRRTLTADASISELARDYDMSFAAVQKHVAVLEAADLVARIPRGRERIIHGNPETIRRAQDLLGHFEQIWRGRIDRLDALFAETPDDPHT</sequence>
<proteinExistence type="predicted"/>
<evidence type="ECO:0000313" key="2">
    <source>
        <dbReference type="EMBL" id="UOQ61742.1"/>
    </source>
</evidence>
<dbReference type="EMBL" id="CP095043">
    <property type="protein sequence ID" value="UOQ61742.1"/>
    <property type="molecule type" value="Genomic_DNA"/>
</dbReference>
<dbReference type="RefSeq" id="WP_244688439.1">
    <property type="nucleotide sequence ID" value="NZ_CP095043.1"/>
</dbReference>
<dbReference type="InterPro" id="IPR001845">
    <property type="entry name" value="HTH_ArsR_DNA-bd_dom"/>
</dbReference>
<dbReference type="InterPro" id="IPR036388">
    <property type="entry name" value="WH-like_DNA-bd_sf"/>
</dbReference>
<organism evidence="2 3">
    <name type="scientific">Leucobacter rhizosphaerae</name>
    <dbReference type="NCBI Taxonomy" id="2932245"/>
    <lineage>
        <taxon>Bacteria</taxon>
        <taxon>Bacillati</taxon>
        <taxon>Actinomycetota</taxon>
        <taxon>Actinomycetes</taxon>
        <taxon>Micrococcales</taxon>
        <taxon>Microbacteriaceae</taxon>
        <taxon>Leucobacter</taxon>
    </lineage>
</organism>
<dbReference type="Gene3D" id="1.10.10.10">
    <property type="entry name" value="Winged helix-like DNA-binding domain superfamily/Winged helix DNA-binding domain"/>
    <property type="match status" value="1"/>
</dbReference>
<dbReference type="PANTHER" id="PTHR38600:SF2">
    <property type="entry name" value="SLL0088 PROTEIN"/>
    <property type="match status" value="1"/>
</dbReference>
<dbReference type="Proteomes" id="UP000831775">
    <property type="component" value="Chromosome"/>
</dbReference>
<dbReference type="SMART" id="SM00418">
    <property type="entry name" value="HTH_ARSR"/>
    <property type="match status" value="1"/>
</dbReference>
<accession>A0ABY4FZK1</accession>
<evidence type="ECO:0000259" key="1">
    <source>
        <dbReference type="PROSITE" id="PS50987"/>
    </source>
</evidence>